<dbReference type="GO" id="GO:0008721">
    <property type="term" value="F:D-serine ammonia-lyase activity"/>
    <property type="evidence" value="ECO:0007669"/>
    <property type="project" value="TreeGrafter"/>
</dbReference>
<dbReference type="InterPro" id="IPR026956">
    <property type="entry name" value="D-ser_dehydrat-like_dom"/>
</dbReference>
<organism evidence="4">
    <name type="scientific">marine metagenome</name>
    <dbReference type="NCBI Taxonomy" id="408172"/>
    <lineage>
        <taxon>unclassified sequences</taxon>
        <taxon>metagenomes</taxon>
        <taxon>ecological metagenomes</taxon>
    </lineage>
</organism>
<evidence type="ECO:0000256" key="2">
    <source>
        <dbReference type="ARBA" id="ARBA00023239"/>
    </source>
</evidence>
<gene>
    <name evidence="4" type="ORF">METZ01_LOCUS50707</name>
</gene>
<keyword evidence="2" id="KW-0456">Lyase</keyword>
<comment type="similarity">
    <text evidence="1">Belongs to the DSD1 family.</text>
</comment>
<dbReference type="SMART" id="SM01119">
    <property type="entry name" value="D-ser_dehydrat"/>
    <property type="match status" value="1"/>
</dbReference>
<dbReference type="InterPro" id="IPR051466">
    <property type="entry name" value="D-amino_acid_metab_enzyme"/>
</dbReference>
<dbReference type="Gene3D" id="3.20.20.10">
    <property type="entry name" value="Alanine racemase"/>
    <property type="match status" value="1"/>
</dbReference>
<sequence length="374" mass="40019">MQLTELPTPQVLIDRDRLMANIKRMQTVATSGGLTLRPHTKTHKSPRIAKWQLEQGAAGICCAKVSEAEVFADAGISDIRLPYPINPFSATRVMALMDRVKLSLAIDHPTVAEQWSEAMCACDRQLDVLVKVDVGYQRCGIAPEMTQAVAFLSHVTTLPGLRLRGLLSHAGQSYNVGSAEELAAVAKDEAETLRTLADGARQAGVKIDEISVGSTATAMLSASEPDLTELRPGNYVYYDRSQVAIGSASLDDCALSVMATVVSKPASNRIVLDCGSKTLTSDTGRGMVRPVGYGAVFATLDEATPDDSLQITRLSEEHGVVEVQNGATALEPGDRVRVLPNHSCVVSNLVDAVQLVDGWTVIETLPIEARGKIV</sequence>
<evidence type="ECO:0000313" key="4">
    <source>
        <dbReference type="EMBL" id="SUZ97853.1"/>
    </source>
</evidence>
<protein>
    <recommendedName>
        <fullName evidence="3">D-serine dehydratase-like domain-containing protein</fullName>
    </recommendedName>
</protein>
<proteinExistence type="inferred from homology"/>
<dbReference type="EMBL" id="UINC01002547">
    <property type="protein sequence ID" value="SUZ97853.1"/>
    <property type="molecule type" value="Genomic_DNA"/>
</dbReference>
<evidence type="ECO:0000259" key="3">
    <source>
        <dbReference type="SMART" id="SM01119"/>
    </source>
</evidence>
<dbReference type="GO" id="GO:0036088">
    <property type="term" value="P:D-serine catabolic process"/>
    <property type="evidence" value="ECO:0007669"/>
    <property type="project" value="TreeGrafter"/>
</dbReference>
<dbReference type="AlphaFoldDB" id="A0A381S9R1"/>
<evidence type="ECO:0000256" key="1">
    <source>
        <dbReference type="ARBA" id="ARBA00005323"/>
    </source>
</evidence>
<dbReference type="InterPro" id="IPR001608">
    <property type="entry name" value="Ala_racemase_N"/>
</dbReference>
<dbReference type="PANTHER" id="PTHR28004">
    <property type="entry name" value="ZGC:162816-RELATED"/>
    <property type="match status" value="1"/>
</dbReference>
<dbReference type="Pfam" id="PF14031">
    <property type="entry name" value="D-ser_dehydrat"/>
    <property type="match status" value="1"/>
</dbReference>
<dbReference type="InterPro" id="IPR042208">
    <property type="entry name" value="D-ser_dehydrat-like_sf"/>
</dbReference>
<dbReference type="InterPro" id="IPR029066">
    <property type="entry name" value="PLP-binding_barrel"/>
</dbReference>
<dbReference type="Pfam" id="PF01168">
    <property type="entry name" value="Ala_racemase_N"/>
    <property type="match status" value="1"/>
</dbReference>
<dbReference type="PANTHER" id="PTHR28004:SF2">
    <property type="entry name" value="D-SERINE DEHYDRATASE"/>
    <property type="match status" value="1"/>
</dbReference>
<reference evidence="4" key="1">
    <citation type="submission" date="2018-05" db="EMBL/GenBank/DDBJ databases">
        <authorList>
            <person name="Lanie J.A."/>
            <person name="Ng W.-L."/>
            <person name="Kazmierczak K.M."/>
            <person name="Andrzejewski T.M."/>
            <person name="Davidsen T.M."/>
            <person name="Wayne K.J."/>
            <person name="Tettelin H."/>
            <person name="Glass J.I."/>
            <person name="Rusch D."/>
            <person name="Podicherti R."/>
            <person name="Tsui H.-C.T."/>
            <person name="Winkler M.E."/>
        </authorList>
    </citation>
    <scope>NUCLEOTIDE SEQUENCE</scope>
</reference>
<dbReference type="Gene3D" id="2.40.37.20">
    <property type="entry name" value="D-serine dehydratase-like domain"/>
    <property type="match status" value="1"/>
</dbReference>
<accession>A0A381S9R1</accession>
<dbReference type="SUPFAM" id="SSF51419">
    <property type="entry name" value="PLP-binding barrel"/>
    <property type="match status" value="1"/>
</dbReference>
<feature type="domain" description="D-serine dehydratase-like" evidence="3">
    <location>
        <begin position="254"/>
        <end position="357"/>
    </location>
</feature>
<name>A0A381S9R1_9ZZZZ</name>